<dbReference type="EMBL" id="RCDA01000001">
    <property type="protein sequence ID" value="RLK51364.1"/>
    <property type="molecule type" value="Genomic_DNA"/>
</dbReference>
<protein>
    <submittedName>
        <fullName evidence="2">Methyltransferase family protein</fullName>
    </submittedName>
</protein>
<comment type="caution">
    <text evidence="2">The sequence shown here is derived from an EMBL/GenBank/DDBJ whole genome shotgun (WGS) entry which is preliminary data.</text>
</comment>
<dbReference type="InterPro" id="IPR041698">
    <property type="entry name" value="Methyltransf_25"/>
</dbReference>
<keyword evidence="3" id="KW-1185">Reference proteome</keyword>
<name>A0A498C574_9GAMM</name>
<dbReference type="InterPro" id="IPR050508">
    <property type="entry name" value="Methyltransf_Superfamily"/>
</dbReference>
<dbReference type="Pfam" id="PF13649">
    <property type="entry name" value="Methyltransf_25"/>
    <property type="match status" value="1"/>
</dbReference>
<evidence type="ECO:0000313" key="2">
    <source>
        <dbReference type="EMBL" id="RLK51364.1"/>
    </source>
</evidence>
<dbReference type="Proteomes" id="UP000275461">
    <property type="component" value="Unassembled WGS sequence"/>
</dbReference>
<organism evidence="2 3">
    <name type="scientific">Alkalispirillum mobile</name>
    <dbReference type="NCBI Taxonomy" id="85925"/>
    <lineage>
        <taxon>Bacteria</taxon>
        <taxon>Pseudomonadati</taxon>
        <taxon>Pseudomonadota</taxon>
        <taxon>Gammaproteobacteria</taxon>
        <taxon>Chromatiales</taxon>
        <taxon>Ectothiorhodospiraceae</taxon>
        <taxon>Alkalispirillum</taxon>
    </lineage>
</organism>
<dbReference type="CDD" id="cd02440">
    <property type="entry name" value="AdoMet_MTases"/>
    <property type="match status" value="1"/>
</dbReference>
<feature type="domain" description="Methyltransferase" evidence="1">
    <location>
        <begin position="33"/>
        <end position="128"/>
    </location>
</feature>
<sequence length="203" mass="22835">MIRSFIYDTLILRLTARWYAEVLDRLPEDAALLDVGIGTAGALLANADRVQEKKLRITGIDIDPDYVARAQDRLQKSAVSEQVEVQRQSVYDHESGPYDAVYFSGSFMLLPEPERALRHCASLLKPDGRIYFTQTIQQQPSRWMEALKPTLKRLTTIDFGRVTYEDEFKAQIGAAGLALEEFTLLGRHGSRAYCIAVARPAQG</sequence>
<dbReference type="InterPro" id="IPR029063">
    <property type="entry name" value="SAM-dependent_MTases_sf"/>
</dbReference>
<dbReference type="SUPFAM" id="SSF53335">
    <property type="entry name" value="S-adenosyl-L-methionine-dependent methyltransferases"/>
    <property type="match status" value="1"/>
</dbReference>
<reference evidence="2 3" key="1">
    <citation type="submission" date="2018-10" db="EMBL/GenBank/DDBJ databases">
        <title>Genomic Encyclopedia of Type Strains, Phase IV (KMG-IV): sequencing the most valuable type-strain genomes for metagenomic binning, comparative biology and taxonomic classification.</title>
        <authorList>
            <person name="Goeker M."/>
        </authorList>
    </citation>
    <scope>NUCLEOTIDE SEQUENCE [LARGE SCALE GENOMIC DNA]</scope>
    <source>
        <strain evidence="2 3">DSM 12769</strain>
    </source>
</reference>
<dbReference type="GO" id="GO:0008168">
    <property type="term" value="F:methyltransferase activity"/>
    <property type="evidence" value="ECO:0007669"/>
    <property type="project" value="UniProtKB-KW"/>
</dbReference>
<keyword evidence="2" id="KW-0489">Methyltransferase</keyword>
<dbReference type="OrthoDB" id="9765084at2"/>
<dbReference type="AlphaFoldDB" id="A0A498C574"/>
<dbReference type="GO" id="GO:0032259">
    <property type="term" value="P:methylation"/>
    <property type="evidence" value="ECO:0007669"/>
    <property type="project" value="UniProtKB-KW"/>
</dbReference>
<dbReference type="PANTHER" id="PTHR42912:SF84">
    <property type="entry name" value="METHYLTRANSFERASE DOMAIN-CONTAINING PROTEIN"/>
    <property type="match status" value="1"/>
</dbReference>
<proteinExistence type="predicted"/>
<gene>
    <name evidence="2" type="ORF">DFR31_1300</name>
</gene>
<evidence type="ECO:0000313" key="3">
    <source>
        <dbReference type="Proteomes" id="UP000275461"/>
    </source>
</evidence>
<evidence type="ECO:0000259" key="1">
    <source>
        <dbReference type="Pfam" id="PF13649"/>
    </source>
</evidence>
<accession>A0A498C574</accession>
<dbReference type="PANTHER" id="PTHR42912">
    <property type="entry name" value="METHYLTRANSFERASE"/>
    <property type="match status" value="1"/>
</dbReference>
<keyword evidence="2" id="KW-0808">Transferase</keyword>
<dbReference type="Gene3D" id="3.40.50.150">
    <property type="entry name" value="Vaccinia Virus protein VP39"/>
    <property type="match status" value="1"/>
</dbReference>